<feature type="transmembrane region" description="Helical" evidence="2">
    <location>
        <begin position="146"/>
        <end position="172"/>
    </location>
</feature>
<evidence type="ECO:0000313" key="3">
    <source>
        <dbReference type="EMBL" id="KIW44574.1"/>
    </source>
</evidence>
<keyword evidence="4" id="KW-1185">Reference proteome</keyword>
<proteinExistence type="predicted"/>
<evidence type="ECO:0000256" key="2">
    <source>
        <dbReference type="SAM" id="Phobius"/>
    </source>
</evidence>
<dbReference type="VEuPathDB" id="FungiDB:PV06_03034"/>
<dbReference type="GeneID" id="27355108"/>
<reference evidence="3 4" key="1">
    <citation type="submission" date="2015-01" db="EMBL/GenBank/DDBJ databases">
        <title>The Genome Sequence of Exophiala oligosperma CBS72588.</title>
        <authorList>
            <consortium name="The Broad Institute Genomics Platform"/>
            <person name="Cuomo C."/>
            <person name="de Hoog S."/>
            <person name="Gorbushina A."/>
            <person name="Stielow B."/>
            <person name="Teixiera M."/>
            <person name="Abouelleil A."/>
            <person name="Chapman S.B."/>
            <person name="Priest M."/>
            <person name="Young S.K."/>
            <person name="Wortman J."/>
            <person name="Nusbaum C."/>
            <person name="Birren B."/>
        </authorList>
    </citation>
    <scope>NUCLEOTIDE SEQUENCE [LARGE SCALE GENOMIC DNA]</scope>
    <source>
        <strain evidence="3 4">CBS 72588</strain>
    </source>
</reference>
<dbReference type="RefSeq" id="XP_016264790.1">
    <property type="nucleotide sequence ID" value="XM_016403785.1"/>
</dbReference>
<name>A0A0D2E9H4_9EURO</name>
<sequence length="188" mass="21132">MSVSIPTKSCAFTYDLQLAGRVGGGGGRCKKIRGILYLLVPTLAQAWSICRTSRSWTTIDLSAFSRKSEANKRCSKRKKRGESHHNHHHHHRSANGYAQRQTIGLSTTVRRNLKRKKKWGSRMAALHVKLVRAIRLLFLSLSLSSYRGVCVCVCVCVCVMCVCLSLPPFPLLSSDARNRMWLASYQIL</sequence>
<dbReference type="HOGENOM" id="CLU_1441067_0_0_1"/>
<dbReference type="AlphaFoldDB" id="A0A0D2E9H4"/>
<feature type="compositionally biased region" description="Basic residues" evidence="1">
    <location>
        <begin position="73"/>
        <end position="93"/>
    </location>
</feature>
<gene>
    <name evidence="3" type="ORF">PV06_03034</name>
</gene>
<keyword evidence="2" id="KW-1133">Transmembrane helix</keyword>
<feature type="region of interest" description="Disordered" evidence="1">
    <location>
        <begin position="70"/>
        <end position="97"/>
    </location>
</feature>
<evidence type="ECO:0000313" key="4">
    <source>
        <dbReference type="Proteomes" id="UP000053342"/>
    </source>
</evidence>
<dbReference type="Proteomes" id="UP000053342">
    <property type="component" value="Unassembled WGS sequence"/>
</dbReference>
<organism evidence="3 4">
    <name type="scientific">Exophiala oligosperma</name>
    <dbReference type="NCBI Taxonomy" id="215243"/>
    <lineage>
        <taxon>Eukaryota</taxon>
        <taxon>Fungi</taxon>
        <taxon>Dikarya</taxon>
        <taxon>Ascomycota</taxon>
        <taxon>Pezizomycotina</taxon>
        <taxon>Eurotiomycetes</taxon>
        <taxon>Chaetothyriomycetidae</taxon>
        <taxon>Chaetothyriales</taxon>
        <taxon>Herpotrichiellaceae</taxon>
        <taxon>Exophiala</taxon>
    </lineage>
</organism>
<dbReference type="EMBL" id="KN847334">
    <property type="protein sequence ID" value="KIW44574.1"/>
    <property type="molecule type" value="Genomic_DNA"/>
</dbReference>
<accession>A0A0D2E9H4</accession>
<keyword evidence="2" id="KW-0812">Transmembrane</keyword>
<protein>
    <submittedName>
        <fullName evidence="3">Uncharacterized protein</fullName>
    </submittedName>
</protein>
<keyword evidence="2" id="KW-0472">Membrane</keyword>
<evidence type="ECO:0000256" key="1">
    <source>
        <dbReference type="SAM" id="MobiDB-lite"/>
    </source>
</evidence>